<organism evidence="2 3">
    <name type="scientific">Pelobates cultripes</name>
    <name type="common">Western spadefoot toad</name>
    <dbReference type="NCBI Taxonomy" id="61616"/>
    <lineage>
        <taxon>Eukaryota</taxon>
        <taxon>Metazoa</taxon>
        <taxon>Chordata</taxon>
        <taxon>Craniata</taxon>
        <taxon>Vertebrata</taxon>
        <taxon>Euteleostomi</taxon>
        <taxon>Amphibia</taxon>
        <taxon>Batrachia</taxon>
        <taxon>Anura</taxon>
        <taxon>Pelobatoidea</taxon>
        <taxon>Pelobatidae</taxon>
        <taxon>Pelobates</taxon>
    </lineage>
</organism>
<proteinExistence type="predicted"/>
<dbReference type="AlphaFoldDB" id="A0AAD1R1E2"/>
<evidence type="ECO:0000313" key="3">
    <source>
        <dbReference type="Proteomes" id="UP001295444"/>
    </source>
</evidence>
<dbReference type="Proteomes" id="UP001295444">
    <property type="component" value="Chromosome 01"/>
</dbReference>
<sequence>MFRPLSQGGMGLPDIRGYYRAAHIAPLLSAFHHKEAMAWVEIETNYANGLSLPTMAWMPKHQRPSNKSLLPTTQLTLTIWDNYRKKMGILTKISPALPLEALGVIITDFNYKIWNKHGVRTLSQLTTDSHLKRLPDLQREFHLPATAAFPYRQLQAWSSYPTHHIKTPYEDTYPLPNNMLHDGSTSLFLPQPQQKNQRNPHPAKSPCPPLPTPPLPHSPPPPTPPKGINKNTGIPAHDILIHRPTLSRINERTQANR</sequence>
<protein>
    <submittedName>
        <fullName evidence="2">Uncharacterized protein</fullName>
    </submittedName>
</protein>
<feature type="compositionally biased region" description="Polar residues" evidence="1">
    <location>
        <begin position="183"/>
        <end position="199"/>
    </location>
</feature>
<gene>
    <name evidence="2" type="ORF">PECUL_23A044898</name>
</gene>
<evidence type="ECO:0000256" key="1">
    <source>
        <dbReference type="SAM" id="MobiDB-lite"/>
    </source>
</evidence>
<feature type="region of interest" description="Disordered" evidence="1">
    <location>
        <begin position="176"/>
        <end position="257"/>
    </location>
</feature>
<evidence type="ECO:0000313" key="2">
    <source>
        <dbReference type="EMBL" id="CAH2221516.1"/>
    </source>
</evidence>
<feature type="compositionally biased region" description="Pro residues" evidence="1">
    <location>
        <begin position="203"/>
        <end position="225"/>
    </location>
</feature>
<reference evidence="2" key="1">
    <citation type="submission" date="2022-03" db="EMBL/GenBank/DDBJ databases">
        <authorList>
            <person name="Alioto T."/>
            <person name="Alioto T."/>
            <person name="Gomez Garrido J."/>
        </authorList>
    </citation>
    <scope>NUCLEOTIDE SEQUENCE</scope>
</reference>
<keyword evidence="3" id="KW-1185">Reference proteome</keyword>
<dbReference type="EMBL" id="OW240912">
    <property type="protein sequence ID" value="CAH2221516.1"/>
    <property type="molecule type" value="Genomic_DNA"/>
</dbReference>
<accession>A0AAD1R1E2</accession>
<name>A0AAD1R1E2_PELCU</name>